<dbReference type="SUPFAM" id="SSF81606">
    <property type="entry name" value="PP2C-like"/>
    <property type="match status" value="1"/>
</dbReference>
<gene>
    <name evidence="2" type="ORF">KFL_007530080</name>
</gene>
<feature type="domain" description="PPM-type phosphatase" evidence="1">
    <location>
        <begin position="1"/>
        <end position="269"/>
    </location>
</feature>
<organism evidence="2 3">
    <name type="scientific">Klebsormidium nitens</name>
    <name type="common">Green alga</name>
    <name type="synonym">Ulothrix nitens</name>
    <dbReference type="NCBI Taxonomy" id="105231"/>
    <lineage>
        <taxon>Eukaryota</taxon>
        <taxon>Viridiplantae</taxon>
        <taxon>Streptophyta</taxon>
        <taxon>Klebsormidiophyceae</taxon>
        <taxon>Klebsormidiales</taxon>
        <taxon>Klebsormidiaceae</taxon>
        <taxon>Klebsormidium</taxon>
    </lineage>
</organism>
<dbReference type="EMBL" id="DF237702">
    <property type="protein sequence ID" value="GAQ91260.1"/>
    <property type="molecule type" value="Genomic_DNA"/>
</dbReference>
<keyword evidence="3" id="KW-1185">Reference proteome</keyword>
<protein>
    <recommendedName>
        <fullName evidence="1">PPM-type phosphatase domain-containing protein</fullName>
    </recommendedName>
</protein>
<evidence type="ECO:0000313" key="3">
    <source>
        <dbReference type="Proteomes" id="UP000054558"/>
    </source>
</evidence>
<dbReference type="Pfam" id="PF00481">
    <property type="entry name" value="PP2C"/>
    <property type="match status" value="1"/>
</dbReference>
<dbReference type="CDD" id="cd00143">
    <property type="entry name" value="PP2Cc"/>
    <property type="match status" value="1"/>
</dbReference>
<dbReference type="Proteomes" id="UP000054558">
    <property type="component" value="Unassembled WGS sequence"/>
</dbReference>
<dbReference type="InterPro" id="IPR015655">
    <property type="entry name" value="PP2C"/>
</dbReference>
<dbReference type="InterPro" id="IPR036457">
    <property type="entry name" value="PPM-type-like_dom_sf"/>
</dbReference>
<dbReference type="GO" id="GO:0007165">
    <property type="term" value="P:signal transduction"/>
    <property type="evidence" value="ECO:0000318"/>
    <property type="project" value="GO_Central"/>
</dbReference>
<dbReference type="PROSITE" id="PS51746">
    <property type="entry name" value="PPM_2"/>
    <property type="match status" value="1"/>
</dbReference>
<proteinExistence type="predicted"/>
<evidence type="ECO:0000313" key="2">
    <source>
        <dbReference type="EMBL" id="GAQ91260.1"/>
    </source>
</evidence>
<dbReference type="SMART" id="SM00332">
    <property type="entry name" value="PP2Cc"/>
    <property type="match status" value="1"/>
</dbReference>
<dbReference type="Gene3D" id="3.60.40.10">
    <property type="entry name" value="PPM-type phosphatase domain"/>
    <property type="match status" value="1"/>
</dbReference>
<dbReference type="STRING" id="105231.A0A1Y1IK86"/>
<dbReference type="OrthoDB" id="10264738at2759"/>
<dbReference type="InterPro" id="IPR001932">
    <property type="entry name" value="PPM-type_phosphatase-like_dom"/>
</dbReference>
<name>A0A1Y1IK86_KLENI</name>
<evidence type="ECO:0000259" key="1">
    <source>
        <dbReference type="PROSITE" id="PS51746"/>
    </source>
</evidence>
<dbReference type="GO" id="GO:0004722">
    <property type="term" value="F:protein serine/threonine phosphatase activity"/>
    <property type="evidence" value="ECO:0000318"/>
    <property type="project" value="GO_Central"/>
</dbReference>
<dbReference type="PANTHER" id="PTHR13832">
    <property type="entry name" value="PROTEIN PHOSPHATASE 2C"/>
    <property type="match status" value="1"/>
</dbReference>
<dbReference type="PANTHER" id="PTHR13832:SF589">
    <property type="entry name" value="[PYRUVATE DEHYDROGENASE [ACETYL-TRANSFERRING]]-PHOSPHATASE 2, MITOCHONDRIAL"/>
    <property type="match status" value="1"/>
</dbReference>
<sequence length="277" mass="29889">MWSFCGRIPRGVYDGHSGSAAVSYLRDNLHSACIETTATGDGAPLATLEDATAALEEAFLTTDAALLKHLSSISGGEGRSGSTGTVAFIRKDTVVVGYVGDSRVVLCRGKSAVDLSGDHRPYGKAPSAVAELKRLKEAGCWVNHGRVCGTLAVSRAFGDPLYKNDRSVMLEEGLQKRRFTKKFVERLDLSKDWVTAKPDVTHTTLTPDDQFVILASDGLWDCIKSQEAVQFVLQQLAKKDDLQVASQELAKFALRERGSDNISIILIDLRATSGTGL</sequence>
<accession>A0A1Y1IK86</accession>
<dbReference type="AlphaFoldDB" id="A0A1Y1IK86"/>
<dbReference type="OMA" id="ISEWEVS"/>
<reference evidence="2 3" key="1">
    <citation type="journal article" date="2014" name="Nat. Commun.">
        <title>Klebsormidium flaccidum genome reveals primary factors for plant terrestrial adaptation.</title>
        <authorList>
            <person name="Hori K."/>
            <person name="Maruyama F."/>
            <person name="Fujisawa T."/>
            <person name="Togashi T."/>
            <person name="Yamamoto N."/>
            <person name="Seo M."/>
            <person name="Sato S."/>
            <person name="Yamada T."/>
            <person name="Mori H."/>
            <person name="Tajima N."/>
            <person name="Moriyama T."/>
            <person name="Ikeuchi M."/>
            <person name="Watanabe M."/>
            <person name="Wada H."/>
            <person name="Kobayashi K."/>
            <person name="Saito M."/>
            <person name="Masuda T."/>
            <person name="Sasaki-Sekimoto Y."/>
            <person name="Mashiguchi K."/>
            <person name="Awai K."/>
            <person name="Shimojima M."/>
            <person name="Masuda S."/>
            <person name="Iwai M."/>
            <person name="Nobusawa T."/>
            <person name="Narise T."/>
            <person name="Kondo S."/>
            <person name="Saito H."/>
            <person name="Sato R."/>
            <person name="Murakawa M."/>
            <person name="Ihara Y."/>
            <person name="Oshima-Yamada Y."/>
            <person name="Ohtaka K."/>
            <person name="Satoh M."/>
            <person name="Sonobe K."/>
            <person name="Ishii M."/>
            <person name="Ohtani R."/>
            <person name="Kanamori-Sato M."/>
            <person name="Honoki R."/>
            <person name="Miyazaki D."/>
            <person name="Mochizuki H."/>
            <person name="Umetsu J."/>
            <person name="Higashi K."/>
            <person name="Shibata D."/>
            <person name="Kamiya Y."/>
            <person name="Sato N."/>
            <person name="Nakamura Y."/>
            <person name="Tabata S."/>
            <person name="Ida S."/>
            <person name="Kurokawa K."/>
            <person name="Ohta H."/>
        </authorList>
    </citation>
    <scope>NUCLEOTIDE SEQUENCE [LARGE SCALE GENOMIC DNA]</scope>
    <source>
        <strain evidence="2 3">NIES-2285</strain>
    </source>
</reference>